<accession>F0SWU5</accession>
<organism evidence="3 4">
    <name type="scientific">Syntrophobotulus glycolicus (strain DSM 8271 / FlGlyR)</name>
    <dbReference type="NCBI Taxonomy" id="645991"/>
    <lineage>
        <taxon>Bacteria</taxon>
        <taxon>Bacillati</taxon>
        <taxon>Bacillota</taxon>
        <taxon>Clostridia</taxon>
        <taxon>Eubacteriales</taxon>
        <taxon>Desulfitobacteriaceae</taxon>
        <taxon>Syntrophobotulus</taxon>
    </lineage>
</organism>
<sequence length="303" mass="34398">MKKRTIVISAIIIVILSAAAINYIFQSLTYKESLKGPALHENDSNQDDNELAGMSNSINILFLGIDKTEERENWLGSYRADTIAIARINLDTQKIKILNIPRDTYSFIPVENKKDKINHAYAYGSMQGDGIKASIDAVNNLTNNKIDYYFAMDMEPVPGIVDEIGGIKLDVEIDMKDHGVNLSKGLQVLNGEQAFDYIRWRYSPGGDIDRIKRQQKFVSTFLKQQRDSGKIIETAELVLKYKDNIQMNLTFKQLIGFAKFLKEVPEGSVSYLTLPGEGKMIDGISYWVLNEEKTNELFNEFFK</sequence>
<keyword evidence="4" id="KW-1185">Reference proteome</keyword>
<reference evidence="4" key="2">
    <citation type="submission" date="2011-02" db="EMBL/GenBank/DDBJ databases">
        <title>The complete genome of Syntrophobotulus glycolicus DSM 8271.</title>
        <authorList>
            <person name="Lucas S."/>
            <person name="Copeland A."/>
            <person name="Lapidus A."/>
            <person name="Bruce D."/>
            <person name="Goodwin L."/>
            <person name="Pitluck S."/>
            <person name="Kyrpides N."/>
            <person name="Mavromatis K."/>
            <person name="Pagani I."/>
            <person name="Ivanova N."/>
            <person name="Mikhailova N."/>
            <person name="Chertkov O."/>
            <person name="Held B."/>
            <person name="Detter J.C."/>
            <person name="Tapia R."/>
            <person name="Han C."/>
            <person name="Land M."/>
            <person name="Hauser L."/>
            <person name="Markowitz V."/>
            <person name="Cheng J.-F."/>
            <person name="Hugenholtz P."/>
            <person name="Woyke T."/>
            <person name="Wu D."/>
            <person name="Spring S."/>
            <person name="Schroeder M."/>
            <person name="Brambilla E."/>
            <person name="Klenk H.-P."/>
            <person name="Eisen J.A."/>
        </authorList>
    </citation>
    <scope>NUCLEOTIDE SEQUENCE [LARGE SCALE GENOMIC DNA]</scope>
    <source>
        <strain evidence="4">DSM 8271 / FlGlyR</strain>
    </source>
</reference>
<evidence type="ECO:0000256" key="1">
    <source>
        <dbReference type="ARBA" id="ARBA00006068"/>
    </source>
</evidence>
<dbReference type="OrthoDB" id="9782542at2"/>
<dbReference type="Proteomes" id="UP000007488">
    <property type="component" value="Chromosome"/>
</dbReference>
<dbReference type="eggNOG" id="COG1316">
    <property type="taxonomic scope" value="Bacteria"/>
</dbReference>
<name>F0SWU5_SYNGF</name>
<protein>
    <submittedName>
        <fullName evidence="3">Cell envelope-related transcriptional attenuator</fullName>
    </submittedName>
</protein>
<gene>
    <name evidence="3" type="ordered locus">Sgly_0266</name>
</gene>
<evidence type="ECO:0000259" key="2">
    <source>
        <dbReference type="Pfam" id="PF03816"/>
    </source>
</evidence>
<dbReference type="PANTHER" id="PTHR33392:SF6">
    <property type="entry name" value="POLYISOPRENYL-TEICHOIC ACID--PEPTIDOGLYCAN TEICHOIC ACID TRANSFERASE TAGU"/>
    <property type="match status" value="1"/>
</dbReference>
<dbReference type="HOGENOM" id="CLU_016455_2_1_9"/>
<dbReference type="PANTHER" id="PTHR33392">
    <property type="entry name" value="POLYISOPRENYL-TEICHOIC ACID--PEPTIDOGLYCAN TEICHOIC ACID TRANSFERASE TAGU"/>
    <property type="match status" value="1"/>
</dbReference>
<evidence type="ECO:0000313" key="3">
    <source>
        <dbReference type="EMBL" id="ADY54635.1"/>
    </source>
</evidence>
<comment type="similarity">
    <text evidence="1">Belongs to the LytR/CpsA/Psr (LCP) family.</text>
</comment>
<dbReference type="InterPro" id="IPR004474">
    <property type="entry name" value="LytR_CpsA_psr"/>
</dbReference>
<reference evidence="3 4" key="1">
    <citation type="journal article" date="2011" name="Stand. Genomic Sci.">
        <title>Complete genome sequence of Syntrophobotulus glycolicus type strain (FlGlyR).</title>
        <authorList>
            <person name="Han C."/>
            <person name="Mwirichia R."/>
            <person name="Chertkov O."/>
            <person name="Held B."/>
            <person name="Lapidus A."/>
            <person name="Nolan M."/>
            <person name="Lucas S."/>
            <person name="Hammon N."/>
            <person name="Deshpande S."/>
            <person name="Cheng J.F."/>
            <person name="Tapia R."/>
            <person name="Goodwin L."/>
            <person name="Pitluck S."/>
            <person name="Huntemann M."/>
            <person name="Liolios K."/>
            <person name="Ivanova N."/>
            <person name="Pagani I."/>
            <person name="Mavromatis K."/>
            <person name="Ovchinikova G."/>
            <person name="Pati A."/>
            <person name="Chen A."/>
            <person name="Palaniappan K."/>
            <person name="Land M."/>
            <person name="Hauser L."/>
            <person name="Brambilla E.M."/>
            <person name="Rohde M."/>
            <person name="Spring S."/>
            <person name="Sikorski J."/>
            <person name="Goker M."/>
            <person name="Woyke T."/>
            <person name="Bristow J."/>
            <person name="Eisen J.A."/>
            <person name="Markowitz V."/>
            <person name="Hugenholtz P."/>
            <person name="Kyrpides N.C."/>
            <person name="Klenk H.P."/>
            <person name="Detter J.C."/>
        </authorList>
    </citation>
    <scope>NUCLEOTIDE SEQUENCE [LARGE SCALE GENOMIC DNA]</scope>
    <source>
        <strain evidence="4">DSM 8271 / FlGlyR</strain>
    </source>
</reference>
<dbReference type="KEGG" id="sgy:Sgly_0266"/>
<evidence type="ECO:0000313" key="4">
    <source>
        <dbReference type="Proteomes" id="UP000007488"/>
    </source>
</evidence>
<dbReference type="EMBL" id="CP002547">
    <property type="protein sequence ID" value="ADY54635.1"/>
    <property type="molecule type" value="Genomic_DNA"/>
</dbReference>
<dbReference type="Pfam" id="PF03816">
    <property type="entry name" value="LytR_cpsA_psr"/>
    <property type="match status" value="1"/>
</dbReference>
<dbReference type="Gene3D" id="3.40.630.190">
    <property type="entry name" value="LCP protein"/>
    <property type="match status" value="1"/>
</dbReference>
<feature type="domain" description="Cell envelope-related transcriptional attenuator" evidence="2">
    <location>
        <begin position="79"/>
        <end position="224"/>
    </location>
</feature>
<dbReference type="RefSeq" id="WP_013623506.1">
    <property type="nucleotide sequence ID" value="NC_015172.1"/>
</dbReference>
<proteinExistence type="inferred from homology"/>
<dbReference type="InterPro" id="IPR050922">
    <property type="entry name" value="LytR/CpsA/Psr_CW_biosynth"/>
</dbReference>
<dbReference type="AlphaFoldDB" id="F0SWU5"/>
<dbReference type="NCBIfam" id="TIGR00350">
    <property type="entry name" value="lytR_cpsA_psr"/>
    <property type="match status" value="1"/>
</dbReference>
<dbReference type="STRING" id="645991.Sgly_0266"/>